<dbReference type="EMBL" id="SMRU01000014">
    <property type="protein sequence ID" value="TDF94906.1"/>
    <property type="molecule type" value="Genomic_DNA"/>
</dbReference>
<keyword evidence="3" id="KW-0677">Repeat</keyword>
<accession>A0A4R5KHR8</accession>
<keyword evidence="5" id="KW-1185">Reference proteome</keyword>
<comment type="similarity">
    <text evidence="1">Belongs to the transferase hexapeptide repeat family.</text>
</comment>
<dbReference type="SUPFAM" id="SSF51161">
    <property type="entry name" value="Trimeric LpxA-like enzymes"/>
    <property type="match status" value="1"/>
</dbReference>
<comment type="caution">
    <text evidence="4">The sequence shown here is derived from an EMBL/GenBank/DDBJ whole genome shotgun (WGS) entry which is preliminary data.</text>
</comment>
<gene>
    <name evidence="4" type="ORF">E1809_12840</name>
</gene>
<evidence type="ECO:0000256" key="2">
    <source>
        <dbReference type="ARBA" id="ARBA00022679"/>
    </source>
</evidence>
<dbReference type="GO" id="GO:0008374">
    <property type="term" value="F:O-acyltransferase activity"/>
    <property type="evidence" value="ECO:0007669"/>
    <property type="project" value="TreeGrafter"/>
</dbReference>
<dbReference type="AlphaFoldDB" id="A0A4R5KHR8"/>
<dbReference type="GO" id="GO:0005829">
    <property type="term" value="C:cytosol"/>
    <property type="evidence" value="ECO:0007669"/>
    <property type="project" value="TreeGrafter"/>
</dbReference>
<keyword evidence="2 4" id="KW-0808">Transferase</keyword>
<reference evidence="4 5" key="1">
    <citation type="submission" date="2019-03" db="EMBL/GenBank/DDBJ databases">
        <title>Whole genome sequence of Arthrobacter sp JH1-1.</title>
        <authorList>
            <person name="Trinh H.N."/>
        </authorList>
    </citation>
    <scope>NUCLEOTIDE SEQUENCE [LARGE SCALE GENOMIC DNA]</scope>
    <source>
        <strain evidence="4 5">JH1-1</strain>
    </source>
</reference>
<evidence type="ECO:0000256" key="1">
    <source>
        <dbReference type="ARBA" id="ARBA00007274"/>
    </source>
</evidence>
<dbReference type="InterPro" id="IPR001451">
    <property type="entry name" value="Hexapep"/>
</dbReference>
<evidence type="ECO:0000313" key="5">
    <source>
        <dbReference type="Proteomes" id="UP000295511"/>
    </source>
</evidence>
<dbReference type="PROSITE" id="PS00101">
    <property type="entry name" value="HEXAPEP_TRANSFERASES"/>
    <property type="match status" value="1"/>
</dbReference>
<dbReference type="Gene3D" id="2.160.10.10">
    <property type="entry name" value="Hexapeptide repeat proteins"/>
    <property type="match status" value="1"/>
</dbReference>
<dbReference type="PANTHER" id="PTHR23416:SF23">
    <property type="entry name" value="ACETYLTRANSFERASE C18B11.09C-RELATED"/>
    <property type="match status" value="1"/>
</dbReference>
<dbReference type="Pfam" id="PF14602">
    <property type="entry name" value="Hexapep_2"/>
    <property type="match status" value="1"/>
</dbReference>
<name>A0A4R5KHR8_9MICC</name>
<organism evidence="4 5">
    <name type="scientific">Arthrobacter terricola</name>
    <dbReference type="NCBI Taxonomy" id="2547396"/>
    <lineage>
        <taxon>Bacteria</taxon>
        <taxon>Bacillati</taxon>
        <taxon>Actinomycetota</taxon>
        <taxon>Actinomycetes</taxon>
        <taxon>Micrococcales</taxon>
        <taxon>Micrococcaceae</taxon>
        <taxon>Arthrobacter</taxon>
    </lineage>
</organism>
<evidence type="ECO:0000313" key="4">
    <source>
        <dbReference type="EMBL" id="TDF94906.1"/>
    </source>
</evidence>
<keyword evidence="4" id="KW-0012">Acyltransferase</keyword>
<protein>
    <submittedName>
        <fullName evidence="4">Acyltransferase</fullName>
    </submittedName>
</protein>
<dbReference type="InterPro" id="IPR051159">
    <property type="entry name" value="Hexapeptide_acetyltransf"/>
</dbReference>
<sequence length="158" mass="16072">MAAFLLPPYSMRRVRAMCFRLGGAKIALGSEICGGTRMTGSTVHIGKGSFIGADVLIEANTSAEVRVGENVAIGPRTTILTSTHEIGEHKKRAGNAVARSVSIGDGAWIGANATILPGISIGSGAVVAAGTVVHKDVPGSVVVGGQPVRLIRNLSVTS</sequence>
<dbReference type="Proteomes" id="UP000295511">
    <property type="component" value="Unassembled WGS sequence"/>
</dbReference>
<evidence type="ECO:0000256" key="3">
    <source>
        <dbReference type="ARBA" id="ARBA00022737"/>
    </source>
</evidence>
<dbReference type="PANTHER" id="PTHR23416">
    <property type="entry name" value="SIALIC ACID SYNTHASE-RELATED"/>
    <property type="match status" value="1"/>
</dbReference>
<dbReference type="InterPro" id="IPR018357">
    <property type="entry name" value="Hexapep_transf_CS"/>
</dbReference>
<dbReference type="InterPro" id="IPR011004">
    <property type="entry name" value="Trimer_LpxA-like_sf"/>
</dbReference>
<dbReference type="OrthoDB" id="2643438at2"/>
<proteinExistence type="inferred from homology"/>